<dbReference type="EMBL" id="KK106088">
    <property type="protein sequence ID" value="KIY91967.1"/>
    <property type="molecule type" value="Genomic_DNA"/>
</dbReference>
<keyword evidence="1" id="KW-0472">Membrane</keyword>
<accession>A0A0D2IVJ2</accession>
<evidence type="ECO:0000313" key="2">
    <source>
        <dbReference type="EMBL" id="KIY91967.1"/>
    </source>
</evidence>
<dbReference type="AlphaFoldDB" id="A0A0D2IVJ2"/>
<evidence type="ECO:0000256" key="1">
    <source>
        <dbReference type="SAM" id="Phobius"/>
    </source>
</evidence>
<evidence type="ECO:0000313" key="3">
    <source>
        <dbReference type="Proteomes" id="UP000054498"/>
    </source>
</evidence>
<reference evidence="2 3" key="1">
    <citation type="journal article" date="2013" name="BMC Genomics">
        <title>Reconstruction of the lipid metabolism for the microalga Monoraphidium neglectum from its genome sequence reveals characteristics suitable for biofuel production.</title>
        <authorList>
            <person name="Bogen C."/>
            <person name="Al-Dilaimi A."/>
            <person name="Albersmeier A."/>
            <person name="Wichmann J."/>
            <person name="Grundmann M."/>
            <person name="Rupp O."/>
            <person name="Lauersen K.J."/>
            <person name="Blifernez-Klassen O."/>
            <person name="Kalinowski J."/>
            <person name="Goesmann A."/>
            <person name="Mussgnug J.H."/>
            <person name="Kruse O."/>
        </authorList>
    </citation>
    <scope>NUCLEOTIDE SEQUENCE [LARGE SCALE GENOMIC DNA]</scope>
    <source>
        <strain evidence="2 3">SAG 48.87</strain>
    </source>
</reference>
<organism evidence="2 3">
    <name type="scientific">Monoraphidium neglectum</name>
    <dbReference type="NCBI Taxonomy" id="145388"/>
    <lineage>
        <taxon>Eukaryota</taxon>
        <taxon>Viridiplantae</taxon>
        <taxon>Chlorophyta</taxon>
        <taxon>core chlorophytes</taxon>
        <taxon>Chlorophyceae</taxon>
        <taxon>CS clade</taxon>
        <taxon>Sphaeropleales</taxon>
        <taxon>Selenastraceae</taxon>
        <taxon>Monoraphidium</taxon>
    </lineage>
</organism>
<dbReference type="GeneID" id="25733712"/>
<keyword evidence="1" id="KW-1133">Transmembrane helix</keyword>
<protein>
    <submittedName>
        <fullName evidence="2">Uncharacterized protein</fullName>
    </submittedName>
</protein>
<dbReference type="RefSeq" id="XP_013890987.1">
    <property type="nucleotide sequence ID" value="XM_014035533.1"/>
</dbReference>
<feature type="transmembrane region" description="Helical" evidence="1">
    <location>
        <begin position="53"/>
        <end position="75"/>
    </location>
</feature>
<proteinExistence type="predicted"/>
<dbReference type="KEGG" id="mng:MNEG_15996"/>
<keyword evidence="1" id="KW-0812">Transmembrane</keyword>
<sequence length="121" mass="12680">MADILGRLLPRRRALMVTSPATLLAASVALLAVGAAFFVYLQAPSSLLYDPVSIALVVVLWACGGYIHTISYILAPGLVHPRRCTKASALMALTYQTAHIIGLVAATGIALVMYGDIAGDL</sequence>
<dbReference type="OrthoDB" id="548510at2759"/>
<gene>
    <name evidence="2" type="ORF">MNEG_15996</name>
</gene>
<dbReference type="Proteomes" id="UP000054498">
    <property type="component" value="Unassembled WGS sequence"/>
</dbReference>
<feature type="transmembrane region" description="Helical" evidence="1">
    <location>
        <begin position="21"/>
        <end position="41"/>
    </location>
</feature>
<feature type="transmembrane region" description="Helical" evidence="1">
    <location>
        <begin position="87"/>
        <end position="114"/>
    </location>
</feature>
<keyword evidence="3" id="KW-1185">Reference proteome</keyword>
<name>A0A0D2IVJ2_9CHLO</name>